<accession>A0ABT1NCY9</accession>
<feature type="domain" description="SpoVT-AbrB" evidence="1">
    <location>
        <begin position="2"/>
        <end position="43"/>
    </location>
</feature>
<dbReference type="InterPro" id="IPR037914">
    <property type="entry name" value="SpoVT-AbrB_sf"/>
</dbReference>
<dbReference type="Proteomes" id="UP001524460">
    <property type="component" value="Unassembled WGS sequence"/>
</dbReference>
<name>A0ABT1NCY9_9GAMM</name>
<evidence type="ECO:0000313" key="3">
    <source>
        <dbReference type="Proteomes" id="UP001524460"/>
    </source>
</evidence>
<dbReference type="SUPFAM" id="SSF89447">
    <property type="entry name" value="AbrB/MazE/MraZ-like"/>
    <property type="match status" value="1"/>
</dbReference>
<dbReference type="Pfam" id="PF04014">
    <property type="entry name" value="MazE_antitoxin"/>
    <property type="match status" value="1"/>
</dbReference>
<proteinExistence type="predicted"/>
<gene>
    <name evidence="2" type="ORF">NHN17_24560</name>
</gene>
<evidence type="ECO:0000259" key="1">
    <source>
        <dbReference type="Pfam" id="PF04014"/>
    </source>
</evidence>
<dbReference type="EMBL" id="JANEYT010000124">
    <property type="protein sequence ID" value="MCQ1061209.1"/>
    <property type="molecule type" value="Genomic_DNA"/>
</dbReference>
<protein>
    <submittedName>
        <fullName evidence="2">AbrB/MazE/SpoVT family DNA-binding domain-containing protein</fullName>
    </submittedName>
</protein>
<sequence>MAKVTSRRRITLPIDLCIAANINAGDDVETFVDRQGVISIVKQQAGAAKGILKNTPICPFVNENDLESGI</sequence>
<organism evidence="2 3">
    <name type="scientific">Photobacterium pectinilyticum</name>
    <dbReference type="NCBI Taxonomy" id="2906793"/>
    <lineage>
        <taxon>Bacteria</taxon>
        <taxon>Pseudomonadati</taxon>
        <taxon>Pseudomonadota</taxon>
        <taxon>Gammaproteobacteria</taxon>
        <taxon>Vibrionales</taxon>
        <taxon>Vibrionaceae</taxon>
        <taxon>Photobacterium</taxon>
    </lineage>
</organism>
<dbReference type="InterPro" id="IPR007159">
    <property type="entry name" value="SpoVT-AbrB_dom"/>
</dbReference>
<dbReference type="RefSeq" id="WP_255045316.1">
    <property type="nucleotide sequence ID" value="NZ_JANEYT010000124.1"/>
</dbReference>
<keyword evidence="3" id="KW-1185">Reference proteome</keyword>
<keyword evidence="2" id="KW-0238">DNA-binding</keyword>
<comment type="caution">
    <text evidence="2">The sequence shown here is derived from an EMBL/GenBank/DDBJ whole genome shotgun (WGS) entry which is preliminary data.</text>
</comment>
<evidence type="ECO:0000313" key="2">
    <source>
        <dbReference type="EMBL" id="MCQ1061209.1"/>
    </source>
</evidence>
<dbReference type="GO" id="GO:0003677">
    <property type="term" value="F:DNA binding"/>
    <property type="evidence" value="ECO:0007669"/>
    <property type="project" value="UniProtKB-KW"/>
</dbReference>
<dbReference type="Gene3D" id="2.10.260.10">
    <property type="match status" value="1"/>
</dbReference>
<reference evidence="2 3" key="1">
    <citation type="submission" date="2022-07" db="EMBL/GenBank/DDBJ databases">
        <title>Photobacterium pectinilyticum sp. nov., a marine bacterium isolated from surface seawater of Qingdao offshore.</title>
        <authorList>
            <person name="Wang X."/>
        </authorList>
    </citation>
    <scope>NUCLEOTIDE SEQUENCE [LARGE SCALE GENOMIC DNA]</scope>
    <source>
        <strain evidence="2 3">ZSDE20</strain>
    </source>
</reference>